<comment type="subcellular location">
    <subcellularLocation>
        <location evidence="1">Membrane</location>
        <topology evidence="1">Multi-pass membrane protein</topology>
    </subcellularLocation>
</comment>
<name>A0A0L0D5J8_THETB</name>
<dbReference type="OrthoDB" id="29023at2759"/>
<feature type="transmembrane region" description="Helical" evidence="7">
    <location>
        <begin position="129"/>
        <end position="151"/>
    </location>
</feature>
<feature type="transmembrane region" description="Helical" evidence="7">
    <location>
        <begin position="47"/>
        <end position="69"/>
    </location>
</feature>
<feature type="region of interest" description="Disordered" evidence="6">
    <location>
        <begin position="429"/>
        <end position="451"/>
    </location>
</feature>
<dbReference type="GO" id="GO:0005789">
    <property type="term" value="C:endoplasmic reticulum membrane"/>
    <property type="evidence" value="ECO:0007669"/>
    <property type="project" value="TreeGrafter"/>
</dbReference>
<evidence type="ECO:0000256" key="5">
    <source>
        <dbReference type="ARBA" id="ARBA00023136"/>
    </source>
</evidence>
<dbReference type="Proteomes" id="UP000054408">
    <property type="component" value="Unassembled WGS sequence"/>
</dbReference>
<keyword evidence="5 7" id="KW-0472">Membrane</keyword>
<evidence type="ECO:0000256" key="1">
    <source>
        <dbReference type="ARBA" id="ARBA00004141"/>
    </source>
</evidence>
<keyword evidence="3 7" id="KW-0812">Transmembrane</keyword>
<evidence type="ECO:0000256" key="7">
    <source>
        <dbReference type="SAM" id="Phobius"/>
    </source>
</evidence>
<dbReference type="AlphaFoldDB" id="A0A0L0D5J8"/>
<keyword evidence="9" id="KW-1185">Reference proteome</keyword>
<evidence type="ECO:0000256" key="3">
    <source>
        <dbReference type="ARBA" id="ARBA00022692"/>
    </source>
</evidence>
<organism evidence="8 9">
    <name type="scientific">Thecamonas trahens ATCC 50062</name>
    <dbReference type="NCBI Taxonomy" id="461836"/>
    <lineage>
        <taxon>Eukaryota</taxon>
        <taxon>Apusozoa</taxon>
        <taxon>Apusomonadida</taxon>
        <taxon>Apusomonadidae</taxon>
        <taxon>Thecamonas</taxon>
    </lineage>
</organism>
<dbReference type="eggNOG" id="KOG2490">
    <property type="taxonomic scope" value="Eukaryota"/>
</dbReference>
<dbReference type="Pfam" id="PF05346">
    <property type="entry name" value="DUF747"/>
    <property type="match status" value="1"/>
</dbReference>
<dbReference type="STRING" id="461836.A0A0L0D5J8"/>
<feature type="transmembrane region" description="Helical" evidence="7">
    <location>
        <begin position="337"/>
        <end position="360"/>
    </location>
</feature>
<comment type="similarity">
    <text evidence="2">Belongs to the TAPT1 family.</text>
</comment>
<reference evidence="8 9" key="1">
    <citation type="submission" date="2010-05" db="EMBL/GenBank/DDBJ databases">
        <title>The Genome Sequence of Thecamonas trahens ATCC 50062.</title>
        <authorList>
            <consortium name="The Broad Institute Genome Sequencing Platform"/>
            <person name="Russ C."/>
            <person name="Cuomo C."/>
            <person name="Shea T."/>
            <person name="Young S.K."/>
            <person name="Zeng Q."/>
            <person name="Koehrsen M."/>
            <person name="Haas B."/>
            <person name="Borodovsky M."/>
            <person name="Guigo R."/>
            <person name="Alvarado L."/>
            <person name="Berlin A."/>
            <person name="Bochicchio J."/>
            <person name="Borenstein D."/>
            <person name="Chapman S."/>
            <person name="Chen Z."/>
            <person name="Freedman E."/>
            <person name="Gellesch M."/>
            <person name="Goldberg J."/>
            <person name="Griggs A."/>
            <person name="Gujja S."/>
            <person name="Heilman E."/>
            <person name="Heiman D."/>
            <person name="Hepburn T."/>
            <person name="Howarth C."/>
            <person name="Jen D."/>
            <person name="Larson L."/>
            <person name="Mehta T."/>
            <person name="Park D."/>
            <person name="Pearson M."/>
            <person name="Roberts A."/>
            <person name="Saif S."/>
            <person name="Shenoy N."/>
            <person name="Sisk P."/>
            <person name="Stolte C."/>
            <person name="Sykes S."/>
            <person name="Thomson T."/>
            <person name="Walk T."/>
            <person name="White J."/>
            <person name="Yandava C."/>
            <person name="Burger G."/>
            <person name="Gray M.W."/>
            <person name="Holland P.W.H."/>
            <person name="King N."/>
            <person name="Lang F.B.F."/>
            <person name="Roger A.J."/>
            <person name="Ruiz-Trillo I."/>
            <person name="Lander E."/>
            <person name="Nusbaum C."/>
        </authorList>
    </citation>
    <scope>NUCLEOTIDE SEQUENCE [LARGE SCALE GENOMIC DNA]</scope>
    <source>
        <strain evidence="8 9">ATCC 50062</strain>
    </source>
</reference>
<evidence type="ECO:0000313" key="9">
    <source>
        <dbReference type="Proteomes" id="UP000054408"/>
    </source>
</evidence>
<dbReference type="OMA" id="TRGFHDK"/>
<dbReference type="PANTHER" id="PTHR13317:SF4">
    <property type="entry name" value="TRANSMEMBRANE ANTERIOR POSTERIOR TRANSFORMATION PROTEIN 1 HOMOLOG"/>
    <property type="match status" value="1"/>
</dbReference>
<accession>A0A0L0D5J8</accession>
<evidence type="ECO:0000256" key="6">
    <source>
        <dbReference type="SAM" id="MobiDB-lite"/>
    </source>
</evidence>
<dbReference type="PANTHER" id="PTHR13317">
    <property type="entry name" value="TRANSMEMBRANE ANTERIOR POSTERIOR TRANSFORMATION PROTEIN 1 HOMOLOG"/>
    <property type="match status" value="1"/>
</dbReference>
<feature type="compositionally biased region" description="Low complexity" evidence="6">
    <location>
        <begin position="429"/>
        <end position="440"/>
    </location>
</feature>
<evidence type="ECO:0000256" key="2">
    <source>
        <dbReference type="ARBA" id="ARBA00008803"/>
    </source>
</evidence>
<dbReference type="EMBL" id="GL349446">
    <property type="protein sequence ID" value="KNC47366.1"/>
    <property type="molecule type" value="Genomic_DNA"/>
</dbReference>
<dbReference type="RefSeq" id="XP_013759704.1">
    <property type="nucleotide sequence ID" value="XM_013904250.1"/>
</dbReference>
<dbReference type="GeneID" id="25563373"/>
<evidence type="ECO:0000256" key="4">
    <source>
        <dbReference type="ARBA" id="ARBA00022989"/>
    </source>
</evidence>
<feature type="transmembrane region" description="Helical" evidence="7">
    <location>
        <begin position="12"/>
        <end position="35"/>
    </location>
</feature>
<evidence type="ECO:0000313" key="8">
    <source>
        <dbReference type="EMBL" id="KNC47366.1"/>
    </source>
</evidence>
<proteinExistence type="inferred from homology"/>
<keyword evidence="4 7" id="KW-1133">Transmembrane helix</keyword>
<sequence>MGFFVCLDALLYHLTFLPVRIAVALTTLPGAVCGLGAPLSSQQACDLLRGLIFAACFALLSLVDASYVYHMVRGQSSIKLYVIFNCCEIFDKLCCALGLDILDTLFGLLRASVTRVTGGRRGLSGPHEVIMAFGTLPILGSALAAVVYVAIHAAVLFTLSVSINVAINSYNNALVTLLVSNQIIELKKSVFKRCVKENLFQLACADIVERAQLFIFLAVVCLQNLVQDAQASWAEFLGRTGRSVLIFWASEIVVDSVKHSFICKFNKLDAGLYSKFSSILYSDIINGRLPASQPSAKPHHAVSHRIGFVPIPLACLFLHTISRVLPLAHLPRWSPYWLAVVVTCYLNLVALKILVSICLLGRAAVRHAKSLDAQTAALASMRSKATPYATPPASTLCSLPTRPQLAAATAAAAAAPSSAATFTAPTDAESAAASSSTNSHPPLPDRVLSASSEDLTDIQRYTLFGRRLV</sequence>
<protein>
    <submittedName>
        <fullName evidence="8">Uncharacterized protein</fullName>
    </submittedName>
</protein>
<gene>
    <name evidence="8" type="ORF">AMSG_03800</name>
</gene>
<dbReference type="InterPro" id="IPR008010">
    <property type="entry name" value="Tatp1"/>
</dbReference>
<feature type="transmembrane region" description="Helical" evidence="7">
    <location>
        <begin position="306"/>
        <end position="325"/>
    </location>
</feature>